<dbReference type="Proteomes" id="UP000676336">
    <property type="component" value="Unassembled WGS sequence"/>
</dbReference>
<feature type="non-terminal residue" evidence="2">
    <location>
        <position position="1"/>
    </location>
</feature>
<evidence type="ECO:0000313" key="3">
    <source>
        <dbReference type="EMBL" id="CAF4930950.1"/>
    </source>
</evidence>
<dbReference type="EMBL" id="CAJOBI010182340">
    <property type="protein sequence ID" value="CAF4930950.1"/>
    <property type="molecule type" value="Genomic_DNA"/>
</dbReference>
<accession>A0A8S3AX99</accession>
<gene>
    <name evidence="2" type="ORF">SMN809_LOCUS43910</name>
    <name evidence="3" type="ORF">SMN809_LOCUS53178</name>
</gene>
<reference evidence="2" key="1">
    <citation type="submission" date="2021-02" db="EMBL/GenBank/DDBJ databases">
        <authorList>
            <person name="Nowell W R."/>
        </authorList>
    </citation>
    <scope>NUCLEOTIDE SEQUENCE</scope>
</reference>
<name>A0A8S3AX99_9BILA</name>
<protein>
    <recommendedName>
        <fullName evidence="1">MARF1 first and second LOTUS domain-containing protein</fullName>
    </recommendedName>
</protein>
<evidence type="ECO:0000259" key="1">
    <source>
        <dbReference type="Pfam" id="PF19687"/>
    </source>
</evidence>
<evidence type="ECO:0000313" key="2">
    <source>
        <dbReference type="EMBL" id="CAF4722384.1"/>
    </source>
</evidence>
<comment type="caution">
    <text evidence="2">The sequence shown here is derived from an EMBL/GenBank/DDBJ whole genome shotgun (WGS) entry which is preliminary data.</text>
</comment>
<dbReference type="EMBL" id="CAJOBI010130553">
    <property type="protein sequence ID" value="CAF4722384.1"/>
    <property type="molecule type" value="Genomic_DNA"/>
</dbReference>
<sequence>DLDLPFVKVSFKTFADNIRQLLTQHNGSMPLASFAQCYSFTFEPLIDHKDGVPLEHYISCK</sequence>
<organism evidence="2 4">
    <name type="scientific">Rotaria magnacalcarata</name>
    <dbReference type="NCBI Taxonomy" id="392030"/>
    <lineage>
        <taxon>Eukaryota</taxon>
        <taxon>Metazoa</taxon>
        <taxon>Spiralia</taxon>
        <taxon>Gnathifera</taxon>
        <taxon>Rotifera</taxon>
        <taxon>Eurotatoria</taxon>
        <taxon>Bdelloidea</taxon>
        <taxon>Philodinida</taxon>
        <taxon>Philodinidae</taxon>
        <taxon>Rotaria</taxon>
    </lineage>
</organism>
<feature type="non-terminal residue" evidence="2">
    <location>
        <position position="61"/>
    </location>
</feature>
<dbReference type="Pfam" id="PF19687">
    <property type="entry name" value="MARF1_LOTUS"/>
    <property type="match status" value="1"/>
</dbReference>
<evidence type="ECO:0000313" key="4">
    <source>
        <dbReference type="Proteomes" id="UP000676336"/>
    </source>
</evidence>
<feature type="domain" description="MARF1 first and second LOTUS" evidence="1">
    <location>
        <begin position="4"/>
        <end position="60"/>
    </location>
</feature>
<dbReference type="InterPro" id="IPR045602">
    <property type="entry name" value="MARF1_LOTUS"/>
</dbReference>
<proteinExistence type="predicted"/>
<dbReference type="AlphaFoldDB" id="A0A8S3AX99"/>